<dbReference type="Pfam" id="PF21787">
    <property type="entry name" value="TNP-like_RNaseH_N"/>
    <property type="match status" value="1"/>
</dbReference>
<evidence type="ECO:0000313" key="2">
    <source>
        <dbReference type="EMBL" id="KAK3917795.1"/>
    </source>
</evidence>
<dbReference type="Proteomes" id="UP001219518">
    <property type="component" value="Unassembled WGS sequence"/>
</dbReference>
<name>A0AAE1LFT8_9NEOP</name>
<accession>A0AAE1LFT8</accession>
<reference evidence="2" key="2">
    <citation type="journal article" date="2023" name="BMC Genomics">
        <title>Pest status, molecular evolution, and epigenetic factors derived from the genome assembly of Frankliniella fusca, a thysanopteran phytovirus vector.</title>
        <authorList>
            <person name="Catto M.A."/>
            <person name="Labadie P.E."/>
            <person name="Jacobson A.L."/>
            <person name="Kennedy G.G."/>
            <person name="Srinivasan R."/>
            <person name="Hunt B.G."/>
        </authorList>
    </citation>
    <scope>NUCLEOTIDE SEQUENCE</scope>
    <source>
        <strain evidence="2">PL_HMW_Pooled</strain>
    </source>
</reference>
<gene>
    <name evidence="2" type="ORF">KUF71_007240</name>
</gene>
<sequence>MLECHLQVMSAGLWRYNFQNKVTAVPTGKVGAELDAADALLAFSQQPSFSEAVENKVQCLAFDQSFLGEIVSREDGSFELDEESGFFKVVKQPEPLISTSDPYNNPDVEIQFVAAWSDCGAVLDEVTGDFTFPSDSPDNLISEESNYVGQRNLAINAVLDLVTKGQAENERMRKLLEEKDSTISQLQSDIDFLGGGSFGEVYFLKYEALRKENTRLKEYIKRVDYSPWLSETQMKRLKRFSNRNLKWEIQDIRDGLILKMKCGSSGYMAFVQQFPFLPSLSVLKETVQFIRFESGLLDSVFDMIETMLKDMPDAWRDCELVLDEMALKPEERWCHTLGKMVRMATLPTHTGLAKKGLVILLAGIQKRWKMSVAVYLCSKKSQEAIRQKASNVTGKAYGDIIDSVIVKADKAGANIVGITSDMGADNLAFWRHKGITGGRSHQVISSFSNPAKEGSKFFVLPDPVHLMKAIKYMLQSNVTITLPEDIVEEEGLLSTIVNYKHIEDLYEYESGNELKVAFRLRENNIHVDKHFKKMNVATTKAVLCHRTGVGLNLLADENDDPSYRTTAWFIIYLNTFFQLVLCRHKGLAVSKFNEDVFNKATSLISRVSDIFHRMKVGTEGEYKPSQRGMRVLCSSLLGLIDHFLEKRNYQYLILGRFTSDCIENLFSCIRLCQAIPNAASFYQCLKRSAYFNLSRSPFEIFKIRKRHRRVCRIEYHISSRHLTVITLAQYSEAVRGSNYDYDGDNEMPKDFLESARERACDRALTKFYDSLDEMTQNPIRSLEDRDYLMLNFMQKVVVYDMAGSVIAAIIKARATVCERCIDATKWTGETPHPFSVVTQAKEYTELCSCEQKLQIYVSDFVFHAILTAEISFRLYREKTRKFQHADVLKYFVENLMYIWTESSSIPNCHDLGRKILTTFFEGRLKEFTKVLREHHNKENRQRSTAVDRSSRSVDMHNMVDHLR</sequence>
<proteinExistence type="predicted"/>
<keyword evidence="3" id="KW-1185">Reference proteome</keyword>
<feature type="domain" description="Transposable element P transposase-like RNase H" evidence="1">
    <location>
        <begin position="293"/>
        <end position="432"/>
    </location>
</feature>
<comment type="caution">
    <text evidence="2">The sequence shown here is derived from an EMBL/GenBank/DDBJ whole genome shotgun (WGS) entry which is preliminary data.</text>
</comment>
<protein>
    <submittedName>
        <fullName evidence="2">Transposable element P transposase</fullName>
    </submittedName>
</protein>
<reference evidence="2" key="1">
    <citation type="submission" date="2021-07" db="EMBL/GenBank/DDBJ databases">
        <authorList>
            <person name="Catto M.A."/>
            <person name="Jacobson A."/>
            <person name="Kennedy G."/>
            <person name="Labadie P."/>
            <person name="Hunt B.G."/>
            <person name="Srinivasan R."/>
        </authorList>
    </citation>
    <scope>NUCLEOTIDE SEQUENCE</scope>
    <source>
        <strain evidence="2">PL_HMW_Pooled</strain>
        <tissue evidence="2">Head</tissue>
    </source>
</reference>
<dbReference type="AlphaFoldDB" id="A0AAE1LFT8"/>
<dbReference type="InterPro" id="IPR048365">
    <property type="entry name" value="TNP-like_RNaseH_N"/>
</dbReference>
<organism evidence="2 3">
    <name type="scientific">Frankliniella fusca</name>
    <dbReference type="NCBI Taxonomy" id="407009"/>
    <lineage>
        <taxon>Eukaryota</taxon>
        <taxon>Metazoa</taxon>
        <taxon>Ecdysozoa</taxon>
        <taxon>Arthropoda</taxon>
        <taxon>Hexapoda</taxon>
        <taxon>Insecta</taxon>
        <taxon>Pterygota</taxon>
        <taxon>Neoptera</taxon>
        <taxon>Paraneoptera</taxon>
        <taxon>Thysanoptera</taxon>
        <taxon>Terebrantia</taxon>
        <taxon>Thripoidea</taxon>
        <taxon>Thripidae</taxon>
        <taxon>Frankliniella</taxon>
    </lineage>
</organism>
<evidence type="ECO:0000259" key="1">
    <source>
        <dbReference type="Pfam" id="PF21787"/>
    </source>
</evidence>
<evidence type="ECO:0000313" key="3">
    <source>
        <dbReference type="Proteomes" id="UP001219518"/>
    </source>
</evidence>
<dbReference type="EMBL" id="JAHWGI010000789">
    <property type="protein sequence ID" value="KAK3917795.1"/>
    <property type="molecule type" value="Genomic_DNA"/>
</dbReference>